<accession>A0A345YHH7</accession>
<name>A0A345YHH7_9SPHN</name>
<protein>
    <submittedName>
        <fullName evidence="2">DUF3429 family protein</fullName>
    </submittedName>
</protein>
<dbReference type="RefSeq" id="WP_115417694.1">
    <property type="nucleotide sequence ID" value="NZ_CP031357.1"/>
</dbReference>
<dbReference type="AlphaFoldDB" id="A0A345YHH7"/>
<dbReference type="KEGG" id="err:DVR09_00315"/>
<dbReference type="OrthoDB" id="5297436at2"/>
<keyword evidence="1" id="KW-1133">Transmembrane helix</keyword>
<dbReference type="Pfam" id="PF11911">
    <property type="entry name" value="DUF3429"/>
    <property type="match status" value="1"/>
</dbReference>
<sequence length="147" mass="15535">MPVWPRWLGLAGLLPQLACVAILYLGPGEWRGAALGVAFAYAALILSFLGGMWWGIAAAAPAAERRRTLGWLWVAAVLPSVLALAAFLPWVFEWPWPEPSLAMLGGALLVSLGVDAKLGLLAPRWWMALRVPLSAGLGLATLAAALA</sequence>
<evidence type="ECO:0000313" key="3">
    <source>
        <dbReference type="Proteomes" id="UP000254508"/>
    </source>
</evidence>
<evidence type="ECO:0000256" key="1">
    <source>
        <dbReference type="SAM" id="Phobius"/>
    </source>
</evidence>
<feature type="transmembrane region" description="Helical" evidence="1">
    <location>
        <begin position="7"/>
        <end position="26"/>
    </location>
</feature>
<evidence type="ECO:0000313" key="2">
    <source>
        <dbReference type="EMBL" id="AXK43379.1"/>
    </source>
</evidence>
<dbReference type="Proteomes" id="UP000254508">
    <property type="component" value="Chromosome"/>
</dbReference>
<feature type="transmembrane region" description="Helical" evidence="1">
    <location>
        <begin position="32"/>
        <end position="56"/>
    </location>
</feature>
<feature type="transmembrane region" description="Helical" evidence="1">
    <location>
        <begin position="100"/>
        <end position="120"/>
    </location>
</feature>
<feature type="transmembrane region" description="Helical" evidence="1">
    <location>
        <begin position="68"/>
        <end position="88"/>
    </location>
</feature>
<dbReference type="EMBL" id="CP031357">
    <property type="protein sequence ID" value="AXK43379.1"/>
    <property type="molecule type" value="Genomic_DNA"/>
</dbReference>
<dbReference type="InterPro" id="IPR021836">
    <property type="entry name" value="DUF3429"/>
</dbReference>
<reference evidence="3" key="1">
    <citation type="submission" date="2018-07" db="EMBL/GenBank/DDBJ databases">
        <title>Genome sequence of Erythrobacter strain YH-07, an antagonistic bacterium isolated from Yellow Sea.</title>
        <authorList>
            <person name="Tang T."/>
            <person name="Liu Q."/>
            <person name="Sun X."/>
        </authorList>
    </citation>
    <scope>NUCLEOTIDE SEQUENCE [LARGE SCALE GENOMIC DNA]</scope>
    <source>
        <strain evidence="3">YH-07</strain>
    </source>
</reference>
<keyword evidence="1" id="KW-0472">Membrane</keyword>
<keyword evidence="3" id="KW-1185">Reference proteome</keyword>
<keyword evidence="1" id="KW-0812">Transmembrane</keyword>
<gene>
    <name evidence="2" type="ORF">DVR09_00315</name>
</gene>
<organism evidence="2 3">
    <name type="scientific">Erythrobacter aureus</name>
    <dbReference type="NCBI Taxonomy" id="2182384"/>
    <lineage>
        <taxon>Bacteria</taxon>
        <taxon>Pseudomonadati</taxon>
        <taxon>Pseudomonadota</taxon>
        <taxon>Alphaproteobacteria</taxon>
        <taxon>Sphingomonadales</taxon>
        <taxon>Erythrobacteraceae</taxon>
        <taxon>Erythrobacter/Porphyrobacter group</taxon>
        <taxon>Erythrobacter</taxon>
    </lineage>
</organism>
<proteinExistence type="predicted"/>